<organism evidence="1">
    <name type="scientific">marine sediment metagenome</name>
    <dbReference type="NCBI Taxonomy" id="412755"/>
    <lineage>
        <taxon>unclassified sequences</taxon>
        <taxon>metagenomes</taxon>
        <taxon>ecological metagenomes</taxon>
    </lineage>
</organism>
<name>A0A0F9B733_9ZZZZ</name>
<sequence>MNPFRKKVVVAKAEPDLIEKAEVEKMAHTLRVEKAAQEMVKLSKAARKRELTVFAKSIFGDATENLSYLVSLDRLLPDDVFEEVVDRELEFSKSLDDSPLLSEFGKCVSEPGGNQLEVLLKSGDVDMEALNKLMSTEEGKRLYAEYTRETNKTLQKEGV</sequence>
<dbReference type="EMBL" id="LAZR01039253">
    <property type="protein sequence ID" value="KKL17450.1"/>
    <property type="molecule type" value="Genomic_DNA"/>
</dbReference>
<gene>
    <name evidence="1" type="ORF">LCGC14_2485430</name>
</gene>
<proteinExistence type="predicted"/>
<accession>A0A0F9B733</accession>
<comment type="caution">
    <text evidence="1">The sequence shown here is derived from an EMBL/GenBank/DDBJ whole genome shotgun (WGS) entry which is preliminary data.</text>
</comment>
<reference evidence="1" key="1">
    <citation type="journal article" date="2015" name="Nature">
        <title>Complex archaea that bridge the gap between prokaryotes and eukaryotes.</title>
        <authorList>
            <person name="Spang A."/>
            <person name="Saw J.H."/>
            <person name="Jorgensen S.L."/>
            <person name="Zaremba-Niedzwiedzka K."/>
            <person name="Martijn J."/>
            <person name="Lind A.E."/>
            <person name="van Eijk R."/>
            <person name="Schleper C."/>
            <person name="Guy L."/>
            <person name="Ettema T.J."/>
        </authorList>
    </citation>
    <scope>NUCLEOTIDE SEQUENCE</scope>
</reference>
<protein>
    <submittedName>
        <fullName evidence="1">Uncharacterized protein</fullName>
    </submittedName>
</protein>
<dbReference type="AlphaFoldDB" id="A0A0F9B733"/>
<evidence type="ECO:0000313" key="1">
    <source>
        <dbReference type="EMBL" id="KKL17450.1"/>
    </source>
</evidence>